<protein>
    <submittedName>
        <fullName evidence="2">Uncharacterized protein</fullName>
    </submittedName>
</protein>
<dbReference type="EMBL" id="JAVHJS010000007">
    <property type="protein sequence ID" value="KAK2852185.1"/>
    <property type="molecule type" value="Genomic_DNA"/>
</dbReference>
<feature type="region of interest" description="Disordered" evidence="1">
    <location>
        <begin position="216"/>
        <end position="239"/>
    </location>
</feature>
<keyword evidence="3" id="KW-1185">Reference proteome</keyword>
<proteinExistence type="predicted"/>
<feature type="compositionally biased region" description="Low complexity" evidence="1">
    <location>
        <begin position="45"/>
        <end position="66"/>
    </location>
</feature>
<organism evidence="2 3">
    <name type="scientific">Tachysurus vachellii</name>
    <name type="common">Darkbarbel catfish</name>
    <name type="synonym">Pelteobagrus vachellii</name>
    <dbReference type="NCBI Taxonomy" id="175792"/>
    <lineage>
        <taxon>Eukaryota</taxon>
        <taxon>Metazoa</taxon>
        <taxon>Chordata</taxon>
        <taxon>Craniata</taxon>
        <taxon>Vertebrata</taxon>
        <taxon>Euteleostomi</taxon>
        <taxon>Actinopterygii</taxon>
        <taxon>Neopterygii</taxon>
        <taxon>Teleostei</taxon>
        <taxon>Ostariophysi</taxon>
        <taxon>Siluriformes</taxon>
        <taxon>Bagridae</taxon>
        <taxon>Tachysurus</taxon>
    </lineage>
</organism>
<dbReference type="AlphaFoldDB" id="A0AA88NE35"/>
<reference evidence="2" key="1">
    <citation type="submission" date="2023-08" db="EMBL/GenBank/DDBJ databases">
        <title>Pelteobagrus vachellii genome.</title>
        <authorList>
            <person name="Liu H."/>
        </authorList>
    </citation>
    <scope>NUCLEOTIDE SEQUENCE</scope>
    <source>
        <strain evidence="2">PRFRI_2022a</strain>
        <tissue evidence="2">Muscle</tissue>
    </source>
</reference>
<sequence length="1261" mass="139942">MVMTLENKLRFAFSKNHGTRKTTLLTILCVWWVLTWTGAQATVKSTTTQATSSRTTTTPRPNSKSSLKNTPSKPDLPTVTAKLVFNCSFPVPSENLVLNAIATLLNSRFASIPNTVKVLGFYYSKTSGNSYEVFFIISVNAIMPEDYGLRKNIYKQIQTFIDNTLNRLLNEPKAESFESQNASFRNLEIDIEYSFGCGHNKRPVSFLNKLSASETTTTQVEMNNPTTKESTTFTPTPSRNTNIPKAIVIHIKIEFRDLTTVPSKDEVLTTIDAEWNIKKARELGTQIPDNLSIQCISYEKTGSNSYSIDFEFRISNVSIPENMNQLFETYNAIQNTMNLLLSSILNGPNPGQFTYPQVKFSGNSTTIVAFQVYVFNGNDIKAPSELIIQLLIINGHAPTTTATTTTTTVPATISLHQHAPSTTTSAEILTRLVISNSSPLPCESMVISAIQTLLNNQGITFPDNVIVMNYTYEKISDTSYAINITFYMTNIKMHGNDACWEKLEDIKSSVNNAMNKLLNKPGAEPFEEVNFNFSGIGNVYIFITVIFENLTNVPTEAEVVSAANALLESKIRTKRDLDTQILNEPVSIKNITYQKTGSNSYSIDFAFEISDVNVPILLDQRNQTYDLIQYKINSLINGLLKNYTSAGPLQPSTSNFTSSEDKVNGYMVYNIPSMPSQPGNGRHSSNGCYKQHSNADFSRIFTHNINGLLKNYTSAGPLQPSTSNFTSSEDKVNGYMVYNIPSMPSQPGNGRSSEDKVNGYMVYNIPSMPSQPGNGRSTSAQYLQLHVSSHRRLQSSEDKVNGYMVYNIPSMPSQPGNGRHSSNGCYKQHSNADFSRIFTHNVQLMSSEDKVNGYMVYNIPSMPSQPGNGRHSSNGCYKQHSNADFSRIFTHNVQLMSSEDKVNGYMVYNIPSMPSQPGNGRHSSNGCYKQHSNADFSRIFTHNVQLMSSEDKVNGYMVYNIPSMPSQPGNGRSTSAQYLQLHVNGLLKNYTSAGPLQPSTSNFTNGSAVVQTRLVFNSYSPVPSKSEILSAIEEISDTSNAVTITFKVSNISIPTNPDLMNNTYNQVESTINGIVNGLLKNYTSAALLEPSTSNFTNGTVLIYIKLIFQNLIIVPPETLVLNTTIKKLDSKIRRQRDTATQTLEQPVSTHDIIYTKTGNNSFSLDLAFQIANVNLSNRCDTEFNNSTYESIQNEINSLMNTILTKPQTPLFYFPPANFTVFFVDAVQELEDAGAGDNHTMFSIKLITASSKAQNIFIWSSF</sequence>
<feature type="compositionally biased region" description="Low complexity" evidence="1">
    <location>
        <begin position="225"/>
        <end position="237"/>
    </location>
</feature>
<evidence type="ECO:0000313" key="3">
    <source>
        <dbReference type="Proteomes" id="UP001187315"/>
    </source>
</evidence>
<dbReference type="Proteomes" id="UP001187315">
    <property type="component" value="Unassembled WGS sequence"/>
</dbReference>
<evidence type="ECO:0000313" key="2">
    <source>
        <dbReference type="EMBL" id="KAK2852185.1"/>
    </source>
</evidence>
<name>A0AA88NE35_TACVA</name>
<comment type="caution">
    <text evidence="2">The sequence shown here is derived from an EMBL/GenBank/DDBJ whole genome shotgun (WGS) entry which is preliminary data.</text>
</comment>
<evidence type="ECO:0000256" key="1">
    <source>
        <dbReference type="SAM" id="MobiDB-lite"/>
    </source>
</evidence>
<accession>A0AA88NE35</accession>
<gene>
    <name evidence="2" type="ORF">Q7C36_007386</name>
</gene>
<feature type="region of interest" description="Disordered" evidence="1">
    <location>
        <begin position="45"/>
        <end position="74"/>
    </location>
</feature>